<comment type="subunit">
    <text evidence="11">Homotetramer.</text>
</comment>
<keyword evidence="5 11" id="KW-0285">Flavoprotein</keyword>
<dbReference type="InterPro" id="IPR035904">
    <property type="entry name" value="Chorismate_synth_AroC_sf"/>
</dbReference>
<comment type="pathway">
    <text evidence="1 11 12">Metabolic intermediate biosynthesis; chorismate biosynthesis; chorismate from D-erythrose 4-phosphate and phosphoenolpyruvate: step 7/7.</text>
</comment>
<dbReference type="HAMAP" id="MF_00300">
    <property type="entry name" value="Chorismate_synth"/>
    <property type="match status" value="1"/>
</dbReference>
<dbReference type="PROSITE" id="PS00789">
    <property type="entry name" value="CHORISMATE_SYNTHASE_3"/>
    <property type="match status" value="1"/>
</dbReference>
<feature type="binding site" evidence="11">
    <location>
        <position position="54"/>
    </location>
    <ligand>
        <name>NADP(+)</name>
        <dbReference type="ChEBI" id="CHEBI:58349"/>
    </ligand>
</feature>
<evidence type="ECO:0000256" key="2">
    <source>
        <dbReference type="ARBA" id="ARBA00008014"/>
    </source>
</evidence>
<organism evidence="13 14">
    <name type="scientific">Anaerococcus octavius</name>
    <dbReference type="NCBI Taxonomy" id="54007"/>
    <lineage>
        <taxon>Bacteria</taxon>
        <taxon>Bacillati</taxon>
        <taxon>Bacillota</taxon>
        <taxon>Tissierellia</taxon>
        <taxon>Tissierellales</taxon>
        <taxon>Peptoniphilaceae</taxon>
        <taxon>Anaerococcus</taxon>
    </lineage>
</organism>
<name>A0A380WX35_9FIRM</name>
<dbReference type="Gene3D" id="3.60.150.10">
    <property type="entry name" value="Chorismate synthase AroC"/>
    <property type="match status" value="1"/>
</dbReference>
<dbReference type="GO" id="GO:0009073">
    <property type="term" value="P:aromatic amino acid family biosynthetic process"/>
    <property type="evidence" value="ECO:0007669"/>
    <property type="project" value="UniProtKB-KW"/>
</dbReference>
<comment type="function">
    <text evidence="11">Catalyzes the anti-1,4-elimination of the C-3 phosphate and the C-6 proR hydrogen from 5-enolpyruvylshikimate-3-phosphate (EPSP) to yield chorismate, which is the branch point compound that serves as the starting substrate for the three terminal pathways of aromatic amino acid biosynthesis. This reaction introduces a second double bond into the aromatic ring system.</text>
</comment>
<keyword evidence="6 11" id="KW-0288">FMN</keyword>
<dbReference type="Proteomes" id="UP000255124">
    <property type="component" value="Unassembled WGS sequence"/>
</dbReference>
<dbReference type="EC" id="4.2.3.5" evidence="3 11"/>
<dbReference type="PANTHER" id="PTHR21085:SF0">
    <property type="entry name" value="CHORISMATE SYNTHASE"/>
    <property type="match status" value="1"/>
</dbReference>
<evidence type="ECO:0000256" key="3">
    <source>
        <dbReference type="ARBA" id="ARBA00013036"/>
    </source>
</evidence>
<evidence type="ECO:0000256" key="10">
    <source>
        <dbReference type="ARBA" id="ARBA00023239"/>
    </source>
</evidence>
<comment type="catalytic activity">
    <reaction evidence="11 12">
        <text>5-O-(1-carboxyvinyl)-3-phosphoshikimate = chorismate + phosphate</text>
        <dbReference type="Rhea" id="RHEA:21020"/>
        <dbReference type="ChEBI" id="CHEBI:29748"/>
        <dbReference type="ChEBI" id="CHEBI:43474"/>
        <dbReference type="ChEBI" id="CHEBI:57701"/>
        <dbReference type="EC" id="4.2.3.5"/>
    </reaction>
</comment>
<evidence type="ECO:0000256" key="11">
    <source>
        <dbReference type="HAMAP-Rule" id="MF_00300"/>
    </source>
</evidence>
<dbReference type="Pfam" id="PF01264">
    <property type="entry name" value="Chorismate_synt"/>
    <property type="match status" value="1"/>
</dbReference>
<dbReference type="SUPFAM" id="SSF103263">
    <property type="entry name" value="Chorismate synthase, AroC"/>
    <property type="match status" value="1"/>
</dbReference>
<feature type="binding site" evidence="11">
    <location>
        <position position="48"/>
    </location>
    <ligand>
        <name>NADP(+)</name>
        <dbReference type="ChEBI" id="CHEBI:58349"/>
    </ligand>
</feature>
<protein>
    <recommendedName>
        <fullName evidence="3 11">Chorismate synthase</fullName>
        <shortName evidence="11">CS</shortName>
        <ecNumber evidence="3 11">4.2.3.5</ecNumber>
    </recommendedName>
    <alternativeName>
        <fullName evidence="11">5-enolpyruvylshikimate-3-phosphate phospholyase</fullName>
    </alternativeName>
</protein>
<keyword evidence="10 11" id="KW-0456">Lyase</keyword>
<dbReference type="OrthoDB" id="9771806at2"/>
<dbReference type="NCBIfam" id="NF003793">
    <property type="entry name" value="PRK05382.1"/>
    <property type="match status" value="1"/>
</dbReference>
<keyword evidence="8 11" id="KW-0521">NADP</keyword>
<feature type="binding site" evidence="11">
    <location>
        <begin position="305"/>
        <end position="309"/>
    </location>
    <ligand>
        <name>FMN</name>
        <dbReference type="ChEBI" id="CHEBI:58210"/>
    </ligand>
</feature>
<dbReference type="GO" id="GO:0004107">
    <property type="term" value="F:chorismate synthase activity"/>
    <property type="evidence" value="ECO:0007669"/>
    <property type="project" value="UniProtKB-UniRule"/>
</dbReference>
<sequence>MSSFSVGKNIKVSIFGESHGAVIGGVIDGLPYGQKIDMNKLQEFMKRRSPGYGKYITKRRERDEIQFLSGIKNNTIMGDPIAILIENNDVVPDDYKDLVDIPRPSHVDFAAKAKFGEDINLSGGGHFSGRLTAVLTAFGGIAKQILEKENIHVSAHLYRICDFVDKSHSEAENIERAMRISENNKYYIIDENGVESIDKIFEELRKGKDSTGGIVECSVIGLRSGIGDPIFDGIENRISRMIFAIPGIKGIEFGSGFDGSLKLGSENNDEFYISEGEVKTTSNNSGGILGGMSNGMPINLKVAFKPTPSIGKGQNSINLKTGKNVIIEIKGRHDPCIAIRGVVVVESVVSLVILDYLINELII</sequence>
<keyword evidence="9 11" id="KW-0057">Aromatic amino acid biosynthesis</keyword>
<dbReference type="RefSeq" id="WP_115595420.1">
    <property type="nucleotide sequence ID" value="NZ_UFTA01000002.1"/>
</dbReference>
<evidence type="ECO:0000313" key="13">
    <source>
        <dbReference type="EMBL" id="SUU92732.1"/>
    </source>
</evidence>
<dbReference type="CDD" id="cd07304">
    <property type="entry name" value="Chorismate_synthase"/>
    <property type="match status" value="1"/>
</dbReference>
<feature type="binding site" evidence="11">
    <location>
        <position position="290"/>
    </location>
    <ligand>
        <name>FMN</name>
        <dbReference type="ChEBI" id="CHEBI:58210"/>
    </ligand>
</feature>
<comment type="caution">
    <text evidence="11">Lacks conserved residue(s) required for the propagation of feature annotation.</text>
</comment>
<evidence type="ECO:0000256" key="1">
    <source>
        <dbReference type="ARBA" id="ARBA00005044"/>
    </source>
</evidence>
<evidence type="ECO:0000313" key="14">
    <source>
        <dbReference type="Proteomes" id="UP000255124"/>
    </source>
</evidence>
<dbReference type="PIRSF" id="PIRSF001456">
    <property type="entry name" value="Chorismate_synth"/>
    <property type="match status" value="1"/>
</dbReference>
<dbReference type="EMBL" id="UFTA01000002">
    <property type="protein sequence ID" value="SUU92732.1"/>
    <property type="molecule type" value="Genomic_DNA"/>
</dbReference>
<comment type="cofactor">
    <cofactor evidence="11 12">
        <name>FMNH2</name>
        <dbReference type="ChEBI" id="CHEBI:57618"/>
    </cofactor>
    <text evidence="11 12">Reduced FMN (FMNH(2)).</text>
</comment>
<comment type="similarity">
    <text evidence="2 11 12">Belongs to the chorismate synthase family.</text>
</comment>
<keyword evidence="4 11" id="KW-0028">Amino-acid biosynthesis</keyword>
<evidence type="ECO:0000256" key="8">
    <source>
        <dbReference type="ARBA" id="ARBA00022857"/>
    </source>
</evidence>
<dbReference type="AlphaFoldDB" id="A0A380WX35"/>
<dbReference type="InterPro" id="IPR020541">
    <property type="entry name" value="Chorismate_synthase_CS"/>
</dbReference>
<dbReference type="GO" id="GO:0005829">
    <property type="term" value="C:cytosol"/>
    <property type="evidence" value="ECO:0007669"/>
    <property type="project" value="TreeGrafter"/>
</dbReference>
<evidence type="ECO:0000256" key="4">
    <source>
        <dbReference type="ARBA" id="ARBA00022605"/>
    </source>
</evidence>
<dbReference type="UniPathway" id="UPA00053">
    <property type="reaction ID" value="UER00090"/>
</dbReference>
<evidence type="ECO:0000256" key="7">
    <source>
        <dbReference type="ARBA" id="ARBA00022827"/>
    </source>
</evidence>
<proteinExistence type="inferred from homology"/>
<dbReference type="NCBIfam" id="TIGR00033">
    <property type="entry name" value="aroC"/>
    <property type="match status" value="1"/>
</dbReference>
<reference evidence="13 14" key="1">
    <citation type="submission" date="2018-06" db="EMBL/GenBank/DDBJ databases">
        <authorList>
            <consortium name="Pathogen Informatics"/>
            <person name="Doyle S."/>
        </authorList>
    </citation>
    <scope>NUCLEOTIDE SEQUENCE [LARGE SCALE GENOMIC DNA]</scope>
    <source>
        <strain evidence="13 14">NCTC9810</strain>
    </source>
</reference>
<dbReference type="GO" id="GO:0009423">
    <property type="term" value="P:chorismate biosynthetic process"/>
    <property type="evidence" value="ECO:0007669"/>
    <property type="project" value="UniProtKB-UniRule"/>
</dbReference>
<evidence type="ECO:0000256" key="9">
    <source>
        <dbReference type="ARBA" id="ARBA00023141"/>
    </source>
</evidence>
<accession>A0A380WX35</accession>
<dbReference type="InterPro" id="IPR000453">
    <property type="entry name" value="Chorismate_synth"/>
</dbReference>
<evidence type="ECO:0000256" key="5">
    <source>
        <dbReference type="ARBA" id="ARBA00022630"/>
    </source>
</evidence>
<dbReference type="PROSITE" id="PS00787">
    <property type="entry name" value="CHORISMATE_SYNTHASE_1"/>
    <property type="match status" value="1"/>
</dbReference>
<evidence type="ECO:0000256" key="6">
    <source>
        <dbReference type="ARBA" id="ARBA00022643"/>
    </source>
</evidence>
<dbReference type="GO" id="GO:0008652">
    <property type="term" value="P:amino acid biosynthetic process"/>
    <property type="evidence" value="ECO:0007669"/>
    <property type="project" value="UniProtKB-KW"/>
</dbReference>
<evidence type="ECO:0000256" key="12">
    <source>
        <dbReference type="RuleBase" id="RU000605"/>
    </source>
</evidence>
<dbReference type="GO" id="GO:0010181">
    <property type="term" value="F:FMN binding"/>
    <property type="evidence" value="ECO:0007669"/>
    <property type="project" value="TreeGrafter"/>
</dbReference>
<gene>
    <name evidence="11 13" type="primary">aroC</name>
    <name evidence="13" type="ORF">NCTC9810_01069</name>
</gene>
<feature type="binding site" evidence="11">
    <location>
        <position position="332"/>
    </location>
    <ligand>
        <name>FMN</name>
        <dbReference type="ChEBI" id="CHEBI:58210"/>
    </ligand>
</feature>
<keyword evidence="7 11" id="KW-0274">FAD</keyword>
<feature type="binding site" evidence="11">
    <location>
        <begin position="126"/>
        <end position="128"/>
    </location>
    <ligand>
        <name>FMN</name>
        <dbReference type="ChEBI" id="CHEBI:58210"/>
    </ligand>
</feature>
<dbReference type="PANTHER" id="PTHR21085">
    <property type="entry name" value="CHORISMATE SYNTHASE"/>
    <property type="match status" value="1"/>
</dbReference>